<dbReference type="GeneID" id="40308576"/>
<feature type="region of interest" description="Disordered" evidence="1">
    <location>
        <begin position="189"/>
        <end position="220"/>
    </location>
</feature>
<proteinExistence type="predicted"/>
<sequence>MAPSTVRSLLFGARRFTYSQNPKTFSTLADVPAFCLSSVSTSSVNILAAGAPICLAVNRQTRSYSKKVHEHFFNPRNAGAFDLSDPEMKSKVGTAVVGKAACGDVIKLQVLVEDGKITDARFKTFGCGSAIASSSYATELIKGKTCDDALKVKNTDIAEYLNLPPVKVHCSLLAQDAVRHAILDYQKKQKGSTTEGSSASPVSPNVADAGEKLASPASRE</sequence>
<dbReference type="AlphaFoldDB" id="A0A2A9MMV6"/>
<protein>
    <submittedName>
        <fullName evidence="3">Iron-sulfur cluster protein ISCU</fullName>
    </submittedName>
</protein>
<name>A0A2A9MMV6_BESBE</name>
<dbReference type="GO" id="GO:0016226">
    <property type="term" value="P:iron-sulfur cluster assembly"/>
    <property type="evidence" value="ECO:0007669"/>
    <property type="project" value="InterPro"/>
</dbReference>
<dbReference type="CDD" id="cd06664">
    <property type="entry name" value="IscU_like"/>
    <property type="match status" value="1"/>
</dbReference>
<keyword evidence="4" id="KW-1185">Reference proteome</keyword>
<dbReference type="VEuPathDB" id="ToxoDB:BESB_035950"/>
<dbReference type="OrthoDB" id="1925777at2759"/>
<dbReference type="InterPro" id="IPR002871">
    <property type="entry name" value="NIF_FeS_clus_asmbl_NifU_N"/>
</dbReference>
<feature type="domain" description="NIF system FeS cluster assembly NifU N-terminal" evidence="2">
    <location>
        <begin position="64"/>
        <end position="190"/>
    </location>
</feature>
<dbReference type="PANTHER" id="PTHR10093">
    <property type="entry name" value="IRON-SULFUR CLUSTER ASSEMBLY ENZYME NIFU HOMOLOG"/>
    <property type="match status" value="1"/>
</dbReference>
<dbReference type="Proteomes" id="UP000224006">
    <property type="component" value="Chromosome II"/>
</dbReference>
<dbReference type="RefSeq" id="XP_029221146.1">
    <property type="nucleotide sequence ID" value="XM_029362181.1"/>
</dbReference>
<accession>A0A2A9MMV6</accession>
<dbReference type="Pfam" id="PF01592">
    <property type="entry name" value="NifU_N"/>
    <property type="match status" value="1"/>
</dbReference>
<dbReference type="SUPFAM" id="SSF82649">
    <property type="entry name" value="SufE/NifU"/>
    <property type="match status" value="1"/>
</dbReference>
<comment type="caution">
    <text evidence="3">The sequence shown here is derived from an EMBL/GenBank/DDBJ whole genome shotgun (WGS) entry which is preliminary data.</text>
</comment>
<dbReference type="EMBL" id="NWUJ01000002">
    <property type="protein sequence ID" value="PFH37137.1"/>
    <property type="molecule type" value="Genomic_DNA"/>
</dbReference>
<evidence type="ECO:0000313" key="3">
    <source>
        <dbReference type="EMBL" id="PFH37137.1"/>
    </source>
</evidence>
<dbReference type="GO" id="GO:0005506">
    <property type="term" value="F:iron ion binding"/>
    <property type="evidence" value="ECO:0007669"/>
    <property type="project" value="InterPro"/>
</dbReference>
<dbReference type="GO" id="GO:0051536">
    <property type="term" value="F:iron-sulfur cluster binding"/>
    <property type="evidence" value="ECO:0007669"/>
    <property type="project" value="InterPro"/>
</dbReference>
<evidence type="ECO:0000259" key="2">
    <source>
        <dbReference type="Pfam" id="PF01592"/>
    </source>
</evidence>
<gene>
    <name evidence="3" type="ORF">BESB_035950</name>
</gene>
<organism evidence="3 4">
    <name type="scientific">Besnoitia besnoiti</name>
    <name type="common">Apicomplexan protozoan</name>
    <dbReference type="NCBI Taxonomy" id="94643"/>
    <lineage>
        <taxon>Eukaryota</taxon>
        <taxon>Sar</taxon>
        <taxon>Alveolata</taxon>
        <taxon>Apicomplexa</taxon>
        <taxon>Conoidasida</taxon>
        <taxon>Coccidia</taxon>
        <taxon>Eucoccidiorida</taxon>
        <taxon>Eimeriorina</taxon>
        <taxon>Sarcocystidae</taxon>
        <taxon>Besnoitia</taxon>
    </lineage>
</organism>
<evidence type="ECO:0000256" key="1">
    <source>
        <dbReference type="SAM" id="MobiDB-lite"/>
    </source>
</evidence>
<dbReference type="STRING" id="94643.A0A2A9MMV6"/>
<reference evidence="3 4" key="1">
    <citation type="submission" date="2017-09" db="EMBL/GenBank/DDBJ databases">
        <title>Genome sequencing of Besnoitia besnoiti strain Bb-Ger1.</title>
        <authorList>
            <person name="Schares G."/>
            <person name="Venepally P."/>
            <person name="Lorenzi H.A."/>
        </authorList>
    </citation>
    <scope>NUCLEOTIDE SEQUENCE [LARGE SCALE GENOMIC DNA]</scope>
    <source>
        <strain evidence="3 4">Bb-Ger1</strain>
    </source>
</reference>
<feature type="compositionally biased region" description="Polar residues" evidence="1">
    <location>
        <begin position="191"/>
        <end position="203"/>
    </location>
</feature>
<dbReference type="FunFam" id="3.90.1010.10:FF:000013">
    <property type="entry name" value="Iron-sulfur cluster assembly enzyme ISCU, mitochondrial"/>
    <property type="match status" value="1"/>
</dbReference>
<dbReference type="KEGG" id="bbes:BESB_035950"/>
<dbReference type="Gene3D" id="3.90.1010.10">
    <property type="match status" value="1"/>
</dbReference>
<evidence type="ECO:0000313" key="4">
    <source>
        <dbReference type="Proteomes" id="UP000224006"/>
    </source>
</evidence>